<dbReference type="InterPro" id="IPR001867">
    <property type="entry name" value="OmpR/PhoB-type_DNA-bd"/>
</dbReference>
<dbReference type="PROSITE" id="PS51755">
    <property type="entry name" value="OMPR_PHOB"/>
    <property type="match status" value="1"/>
</dbReference>
<dbReference type="Gene3D" id="3.40.50.2300">
    <property type="match status" value="1"/>
</dbReference>
<comment type="caution">
    <text evidence="10">The sequence shown here is derived from an EMBL/GenBank/DDBJ whole genome shotgun (WGS) entry which is preliminary data.</text>
</comment>
<organism evidence="10 11">
    <name type="scientific">Paenibacillus chungangensis</name>
    <dbReference type="NCBI Taxonomy" id="696535"/>
    <lineage>
        <taxon>Bacteria</taxon>
        <taxon>Bacillati</taxon>
        <taxon>Bacillota</taxon>
        <taxon>Bacilli</taxon>
        <taxon>Bacillales</taxon>
        <taxon>Paenibacillaceae</taxon>
        <taxon>Paenibacillus</taxon>
    </lineage>
</organism>
<keyword evidence="1 6" id="KW-0597">Phosphoprotein</keyword>
<dbReference type="CDD" id="cd17574">
    <property type="entry name" value="REC_OmpR"/>
    <property type="match status" value="1"/>
</dbReference>
<dbReference type="InterPro" id="IPR039420">
    <property type="entry name" value="WalR-like"/>
</dbReference>
<dbReference type="Pfam" id="PF00072">
    <property type="entry name" value="Response_reg"/>
    <property type="match status" value="1"/>
</dbReference>
<dbReference type="Pfam" id="PF00486">
    <property type="entry name" value="Trans_reg_C"/>
    <property type="match status" value="1"/>
</dbReference>
<dbReference type="PROSITE" id="PS50110">
    <property type="entry name" value="RESPONSE_REGULATORY"/>
    <property type="match status" value="1"/>
</dbReference>
<sequence>MSQPNILIVDNEKEIRQLLKVSLHTSGMQTYEAESGREAVSILQQNRIHLVILDLMMEDMNGWEVLQYLKSHHLKMPVIVLSARQLDTDKIEVLGMGADDYVTKPFSTGELIARVQANLRRWNPSLLENKLSVGELTYDPTIQQLHKSSGTISLSPLEGQLLELFMSQPGYVFTKEDIFRSIWKLDQFDVNPVNVYINFLRKKIEDDPANPRYIQTIRGIGYRFQEVDT</sequence>
<keyword evidence="5" id="KW-0804">Transcription</keyword>
<evidence type="ECO:0000259" key="8">
    <source>
        <dbReference type="PROSITE" id="PS50110"/>
    </source>
</evidence>
<evidence type="ECO:0000256" key="5">
    <source>
        <dbReference type="ARBA" id="ARBA00023163"/>
    </source>
</evidence>
<keyword evidence="11" id="KW-1185">Reference proteome</keyword>
<accession>A0ABW3HTM5</accession>
<gene>
    <name evidence="10" type="ORF">ACFQ2I_15990</name>
</gene>
<evidence type="ECO:0000256" key="7">
    <source>
        <dbReference type="PROSITE-ProRule" id="PRU01091"/>
    </source>
</evidence>
<reference evidence="11" key="1">
    <citation type="journal article" date="2019" name="Int. J. Syst. Evol. Microbiol.">
        <title>The Global Catalogue of Microorganisms (GCM) 10K type strain sequencing project: providing services to taxonomists for standard genome sequencing and annotation.</title>
        <authorList>
            <consortium name="The Broad Institute Genomics Platform"/>
            <consortium name="The Broad Institute Genome Sequencing Center for Infectious Disease"/>
            <person name="Wu L."/>
            <person name="Ma J."/>
        </authorList>
    </citation>
    <scope>NUCLEOTIDE SEQUENCE [LARGE SCALE GENOMIC DNA]</scope>
    <source>
        <strain evidence="11">CCUG 59129</strain>
    </source>
</reference>
<dbReference type="PANTHER" id="PTHR48111">
    <property type="entry name" value="REGULATOR OF RPOS"/>
    <property type="match status" value="1"/>
</dbReference>
<dbReference type="CDD" id="cd00383">
    <property type="entry name" value="trans_reg_C"/>
    <property type="match status" value="1"/>
</dbReference>
<dbReference type="InterPro" id="IPR011006">
    <property type="entry name" value="CheY-like_superfamily"/>
</dbReference>
<feature type="modified residue" description="4-aspartylphosphate" evidence="6">
    <location>
        <position position="54"/>
    </location>
</feature>
<dbReference type="InterPro" id="IPR036388">
    <property type="entry name" value="WH-like_DNA-bd_sf"/>
</dbReference>
<dbReference type="PANTHER" id="PTHR48111:SF1">
    <property type="entry name" value="TWO-COMPONENT RESPONSE REGULATOR ORR33"/>
    <property type="match status" value="1"/>
</dbReference>
<keyword evidence="2" id="KW-0902">Two-component regulatory system</keyword>
<proteinExistence type="predicted"/>
<feature type="domain" description="Response regulatory" evidence="8">
    <location>
        <begin position="5"/>
        <end position="119"/>
    </location>
</feature>
<keyword evidence="4 7" id="KW-0238">DNA-binding</keyword>
<dbReference type="InterPro" id="IPR001789">
    <property type="entry name" value="Sig_transdc_resp-reg_receiver"/>
</dbReference>
<feature type="DNA-binding region" description="OmpR/PhoB-type" evidence="7">
    <location>
        <begin position="128"/>
        <end position="226"/>
    </location>
</feature>
<dbReference type="SMART" id="SM00448">
    <property type="entry name" value="REC"/>
    <property type="match status" value="1"/>
</dbReference>
<dbReference type="SMART" id="SM00862">
    <property type="entry name" value="Trans_reg_C"/>
    <property type="match status" value="1"/>
</dbReference>
<dbReference type="Gene3D" id="1.10.10.10">
    <property type="entry name" value="Winged helix-like DNA-binding domain superfamily/Winged helix DNA-binding domain"/>
    <property type="match status" value="1"/>
</dbReference>
<dbReference type="SUPFAM" id="SSF52172">
    <property type="entry name" value="CheY-like"/>
    <property type="match status" value="1"/>
</dbReference>
<evidence type="ECO:0000256" key="6">
    <source>
        <dbReference type="PROSITE-ProRule" id="PRU00169"/>
    </source>
</evidence>
<evidence type="ECO:0000256" key="3">
    <source>
        <dbReference type="ARBA" id="ARBA00023015"/>
    </source>
</evidence>
<evidence type="ECO:0000313" key="11">
    <source>
        <dbReference type="Proteomes" id="UP001596989"/>
    </source>
</evidence>
<dbReference type="EMBL" id="JBHTJZ010000024">
    <property type="protein sequence ID" value="MFD0960893.1"/>
    <property type="molecule type" value="Genomic_DNA"/>
</dbReference>
<keyword evidence="3" id="KW-0805">Transcription regulation</keyword>
<dbReference type="RefSeq" id="WP_377565806.1">
    <property type="nucleotide sequence ID" value="NZ_JBHTJZ010000024.1"/>
</dbReference>
<evidence type="ECO:0000256" key="4">
    <source>
        <dbReference type="ARBA" id="ARBA00023125"/>
    </source>
</evidence>
<protein>
    <submittedName>
        <fullName evidence="10">Response regulator transcription factor</fullName>
    </submittedName>
</protein>
<evidence type="ECO:0000259" key="9">
    <source>
        <dbReference type="PROSITE" id="PS51755"/>
    </source>
</evidence>
<feature type="domain" description="OmpR/PhoB-type" evidence="9">
    <location>
        <begin position="128"/>
        <end position="226"/>
    </location>
</feature>
<dbReference type="Gene3D" id="6.10.250.690">
    <property type="match status" value="1"/>
</dbReference>
<dbReference type="Proteomes" id="UP001596989">
    <property type="component" value="Unassembled WGS sequence"/>
</dbReference>
<evidence type="ECO:0000256" key="2">
    <source>
        <dbReference type="ARBA" id="ARBA00023012"/>
    </source>
</evidence>
<evidence type="ECO:0000256" key="1">
    <source>
        <dbReference type="ARBA" id="ARBA00022553"/>
    </source>
</evidence>
<name>A0ABW3HTM5_9BACL</name>
<evidence type="ECO:0000313" key="10">
    <source>
        <dbReference type="EMBL" id="MFD0960893.1"/>
    </source>
</evidence>